<dbReference type="PANTHER" id="PTHR37285:SF6">
    <property type="entry name" value="BIOSYNTHESIS PROTEIN, PUTATIVE (AFU_ORTHOLOGUE AFUA_5G02660)-RELATED"/>
    <property type="match status" value="1"/>
</dbReference>
<dbReference type="SUPFAM" id="SSF51197">
    <property type="entry name" value="Clavaminate synthase-like"/>
    <property type="match status" value="1"/>
</dbReference>
<feature type="domain" description="TauD/TfdA-like" evidence="2">
    <location>
        <begin position="456"/>
        <end position="600"/>
    </location>
</feature>
<dbReference type="InterPro" id="IPR003819">
    <property type="entry name" value="TauD/TfdA-like"/>
</dbReference>
<dbReference type="GO" id="GO:0016491">
    <property type="term" value="F:oxidoreductase activity"/>
    <property type="evidence" value="ECO:0007669"/>
    <property type="project" value="UniProtKB-KW"/>
</dbReference>
<keyword evidence="4" id="KW-1185">Reference proteome</keyword>
<keyword evidence="1" id="KW-0560">Oxidoreductase</keyword>
<dbReference type="EMBL" id="MU005645">
    <property type="protein sequence ID" value="KAF2675902.1"/>
    <property type="molecule type" value="Genomic_DNA"/>
</dbReference>
<dbReference type="InterPro" id="IPR007817">
    <property type="entry name" value="Isocyanide_synthase_DIT1"/>
</dbReference>
<evidence type="ECO:0000256" key="1">
    <source>
        <dbReference type="ARBA" id="ARBA00023002"/>
    </source>
</evidence>
<dbReference type="OrthoDB" id="429813at2759"/>
<dbReference type="Pfam" id="PF05141">
    <property type="entry name" value="DIT1_PvcA"/>
    <property type="match status" value="1"/>
</dbReference>
<dbReference type="InterPro" id="IPR042098">
    <property type="entry name" value="TauD-like_sf"/>
</dbReference>
<dbReference type="AlphaFoldDB" id="A0A6G1ICG0"/>
<evidence type="ECO:0000259" key="2">
    <source>
        <dbReference type="Pfam" id="PF02668"/>
    </source>
</evidence>
<dbReference type="Gene3D" id="3.60.130.10">
    <property type="entry name" value="Clavaminate synthase-like"/>
    <property type="match status" value="1"/>
</dbReference>
<evidence type="ECO:0000313" key="3">
    <source>
        <dbReference type="EMBL" id="KAF2675902.1"/>
    </source>
</evidence>
<organism evidence="3 4">
    <name type="scientific">Lentithecium fluviatile CBS 122367</name>
    <dbReference type="NCBI Taxonomy" id="1168545"/>
    <lineage>
        <taxon>Eukaryota</taxon>
        <taxon>Fungi</taxon>
        <taxon>Dikarya</taxon>
        <taxon>Ascomycota</taxon>
        <taxon>Pezizomycotina</taxon>
        <taxon>Dothideomycetes</taxon>
        <taxon>Pleosporomycetidae</taxon>
        <taxon>Pleosporales</taxon>
        <taxon>Massarineae</taxon>
        <taxon>Lentitheciaceae</taxon>
        <taxon>Lentithecium</taxon>
    </lineage>
</organism>
<dbReference type="Proteomes" id="UP000799291">
    <property type="component" value="Unassembled WGS sequence"/>
</dbReference>
<evidence type="ECO:0000313" key="4">
    <source>
        <dbReference type="Proteomes" id="UP000799291"/>
    </source>
</evidence>
<sequence>MSNLNEAVREVVKSSDEETIQITSAKLPSISSPLVSSKPDAGVWVASSEQESTEPKGSTNAKVLEILHIIQTYGVAFERTNHWEGLETFIPIVKKRVEASEPVRLLLPGFPFKSPNTKDKVLGTLPDLGEELALSHLNGLCDNIARVYEHGAEVDICSDGLVYNDLLGVPDEVVWTYGEAVRAIAVEKKLPHLKFIRLWDLLEHSGTWDGDYYLTHASCIRRELVYRYGDRDFDADVAAKSNPDVQMTLAGYGRFLRKDLAYDPRYTALTVEERDARYQEIAKQMVSRWKAFAAALEANRGELVRLSIHDSAGKSKLSMALVPQQKGVIGLTPWHSAVAVQLDGSYRTIHAADVTDEYELVTKDGRPFCYRVKSDLFDWTDAGLKVSFEHLYPCGLIVRPVVSDGNSAPSMVAIPGRKEPKARETADPKATIWARCILGTLDDSFKVVDTDEMVKALTPPGYQCFTCISTAPKGTGHTLFCNSRLYFRHLSPPWTAERLEPITWQTNHRSPSARSNQRAMLPLVKRHPVTKQPCIHWHQPWTETKYSKHKVTIENEEQELVDVVNQLVYDYRVCLRFTWEEGDLLVKDDVSVLHTRTSDASTCDVEIWRIQFG</sequence>
<proteinExistence type="predicted"/>
<dbReference type="PANTHER" id="PTHR37285">
    <property type="entry name" value="SPORE WALL MATURATION PROTEIN DIT1"/>
    <property type="match status" value="1"/>
</dbReference>
<accession>A0A6G1ICG0</accession>
<dbReference type="Pfam" id="PF02668">
    <property type="entry name" value="TauD"/>
    <property type="match status" value="1"/>
</dbReference>
<protein>
    <recommendedName>
        <fullName evidence="2">TauD/TfdA-like domain-containing protein</fullName>
    </recommendedName>
</protein>
<gene>
    <name evidence="3" type="ORF">K458DRAFT_437659</name>
</gene>
<name>A0A6G1ICG0_9PLEO</name>
<reference evidence="3" key="1">
    <citation type="journal article" date="2020" name="Stud. Mycol.">
        <title>101 Dothideomycetes genomes: a test case for predicting lifestyles and emergence of pathogens.</title>
        <authorList>
            <person name="Haridas S."/>
            <person name="Albert R."/>
            <person name="Binder M."/>
            <person name="Bloem J."/>
            <person name="Labutti K."/>
            <person name="Salamov A."/>
            <person name="Andreopoulos B."/>
            <person name="Baker S."/>
            <person name="Barry K."/>
            <person name="Bills G."/>
            <person name="Bluhm B."/>
            <person name="Cannon C."/>
            <person name="Castanera R."/>
            <person name="Culley D."/>
            <person name="Daum C."/>
            <person name="Ezra D."/>
            <person name="Gonzalez J."/>
            <person name="Henrissat B."/>
            <person name="Kuo A."/>
            <person name="Liang C."/>
            <person name="Lipzen A."/>
            <person name="Lutzoni F."/>
            <person name="Magnuson J."/>
            <person name="Mondo S."/>
            <person name="Nolan M."/>
            <person name="Ohm R."/>
            <person name="Pangilinan J."/>
            <person name="Park H.-J."/>
            <person name="Ramirez L."/>
            <person name="Alfaro M."/>
            <person name="Sun H."/>
            <person name="Tritt A."/>
            <person name="Yoshinaga Y."/>
            <person name="Zwiers L.-H."/>
            <person name="Turgeon B."/>
            <person name="Goodwin S."/>
            <person name="Spatafora J."/>
            <person name="Crous P."/>
            <person name="Grigoriev I."/>
        </authorList>
    </citation>
    <scope>NUCLEOTIDE SEQUENCE</scope>
    <source>
        <strain evidence="3">CBS 122367</strain>
    </source>
</reference>